<comment type="caution">
    <text evidence="1">The sequence shown here is derived from an EMBL/GenBank/DDBJ whole genome shotgun (WGS) entry which is preliminary data.</text>
</comment>
<evidence type="ECO:0000313" key="1">
    <source>
        <dbReference type="EMBL" id="RAJ81958.1"/>
    </source>
</evidence>
<reference evidence="1 2" key="1">
    <citation type="submission" date="2018-06" db="EMBL/GenBank/DDBJ databases">
        <title>Genomic Encyclopedia of Archaeal and Bacterial Type Strains, Phase II (KMG-II): from individual species to whole genera.</title>
        <authorList>
            <person name="Goeker M."/>
        </authorList>
    </citation>
    <scope>NUCLEOTIDE SEQUENCE [LARGE SCALE GENOMIC DNA]</scope>
    <source>
        <strain evidence="1 2">DSM 29821</strain>
    </source>
</reference>
<keyword evidence="2" id="KW-1185">Reference proteome</keyword>
<dbReference type="Proteomes" id="UP000249819">
    <property type="component" value="Unassembled WGS sequence"/>
</dbReference>
<sequence length="170" mass="19626">MELRDSGWKLPNGLLYRPGGPVQLKKRAQNMDVADVHILSSQMTYLETGVFFTYVKRCFSGSVTYWKPLHLCNANDSTKYAYDYPYSFINNDDIIRPRKFPQKPRTLEHDEFHPLFPQNSLTSKSSLAAALLYKFLQKYFYVSEYTGNCVCLVKPQSAGCCHCVRSQQSR</sequence>
<dbReference type="EMBL" id="QLMA01000004">
    <property type="protein sequence ID" value="RAJ81958.1"/>
    <property type="molecule type" value="Genomic_DNA"/>
</dbReference>
<dbReference type="AlphaFoldDB" id="A0A327W7F4"/>
<accession>A0A327W7F4</accession>
<protein>
    <submittedName>
        <fullName evidence="1">Uncharacterized protein</fullName>
    </submittedName>
</protein>
<organism evidence="1 2">
    <name type="scientific">Chitinophaga dinghuensis</name>
    <dbReference type="NCBI Taxonomy" id="1539050"/>
    <lineage>
        <taxon>Bacteria</taxon>
        <taxon>Pseudomonadati</taxon>
        <taxon>Bacteroidota</taxon>
        <taxon>Chitinophagia</taxon>
        <taxon>Chitinophagales</taxon>
        <taxon>Chitinophagaceae</taxon>
        <taxon>Chitinophaga</taxon>
    </lineage>
</organism>
<evidence type="ECO:0000313" key="2">
    <source>
        <dbReference type="Proteomes" id="UP000249819"/>
    </source>
</evidence>
<name>A0A327W7F4_9BACT</name>
<proteinExistence type="predicted"/>
<gene>
    <name evidence="1" type="ORF">CLV59_104183</name>
</gene>